<gene>
    <name evidence="2" type="ORF">B0F90DRAFT_1774448</name>
</gene>
<accession>A0AAD4LXM7</accession>
<dbReference type="Pfam" id="PF17109">
    <property type="entry name" value="Goodbye"/>
    <property type="match status" value="1"/>
</dbReference>
<comment type="caution">
    <text evidence="2">The sequence shown here is derived from an EMBL/GenBank/DDBJ whole genome shotgun (WGS) entry which is preliminary data.</text>
</comment>
<feature type="domain" description="Fungal STAND N-terminal Goodbye" evidence="1">
    <location>
        <begin position="18"/>
        <end position="144"/>
    </location>
</feature>
<organism evidence="2 3">
    <name type="scientific">Multifurca ochricompacta</name>
    <dbReference type="NCBI Taxonomy" id="376703"/>
    <lineage>
        <taxon>Eukaryota</taxon>
        <taxon>Fungi</taxon>
        <taxon>Dikarya</taxon>
        <taxon>Basidiomycota</taxon>
        <taxon>Agaricomycotina</taxon>
        <taxon>Agaricomycetes</taxon>
        <taxon>Russulales</taxon>
        <taxon>Russulaceae</taxon>
        <taxon>Multifurca</taxon>
    </lineage>
</organism>
<dbReference type="InterPro" id="IPR031350">
    <property type="entry name" value="Goodbye_dom"/>
</dbReference>
<dbReference type="EMBL" id="WTXG01000143">
    <property type="protein sequence ID" value="KAI0291782.1"/>
    <property type="molecule type" value="Genomic_DNA"/>
</dbReference>
<dbReference type="Proteomes" id="UP001203297">
    <property type="component" value="Unassembled WGS sequence"/>
</dbReference>
<evidence type="ECO:0000259" key="1">
    <source>
        <dbReference type="Pfam" id="PF17109"/>
    </source>
</evidence>
<keyword evidence="3" id="KW-1185">Reference proteome</keyword>
<proteinExistence type="predicted"/>
<protein>
    <recommendedName>
        <fullName evidence="1">Fungal STAND N-terminal Goodbye domain-containing protein</fullName>
    </recommendedName>
</protein>
<name>A0AAD4LXM7_9AGAM</name>
<sequence length="209" mass="22993">MSQQFSSAPSSDIQSLFNSTLDDYEKRTGINLVDHQLTINLNSCGTADSIISAIRNHIQTLNNFRVEDGAPVIKWLKRIVRHLSTLSTNGVLGREGTLLFPLENAILAAFGVLLSAIDDTQVSTNYEMLIDLFRSVESFLKRLTTCIKIPPTTAASKVVVKLLLELLSTLALAIQQVKEGSLGGSLSFSVRYSSSGTYREVGRKAFRRK</sequence>
<reference evidence="2" key="1">
    <citation type="journal article" date="2022" name="New Phytol.">
        <title>Evolutionary transition to the ectomycorrhizal habit in the genomes of a hyperdiverse lineage of mushroom-forming fungi.</title>
        <authorList>
            <person name="Looney B."/>
            <person name="Miyauchi S."/>
            <person name="Morin E."/>
            <person name="Drula E."/>
            <person name="Courty P.E."/>
            <person name="Kohler A."/>
            <person name="Kuo A."/>
            <person name="LaButti K."/>
            <person name="Pangilinan J."/>
            <person name="Lipzen A."/>
            <person name="Riley R."/>
            <person name="Andreopoulos W."/>
            <person name="He G."/>
            <person name="Johnson J."/>
            <person name="Nolan M."/>
            <person name="Tritt A."/>
            <person name="Barry K.W."/>
            <person name="Grigoriev I.V."/>
            <person name="Nagy L.G."/>
            <person name="Hibbett D."/>
            <person name="Henrissat B."/>
            <person name="Matheny P.B."/>
            <person name="Labbe J."/>
            <person name="Martin F.M."/>
        </authorList>
    </citation>
    <scope>NUCLEOTIDE SEQUENCE</scope>
    <source>
        <strain evidence="2">BPL690</strain>
    </source>
</reference>
<evidence type="ECO:0000313" key="3">
    <source>
        <dbReference type="Proteomes" id="UP001203297"/>
    </source>
</evidence>
<evidence type="ECO:0000313" key="2">
    <source>
        <dbReference type="EMBL" id="KAI0291782.1"/>
    </source>
</evidence>
<dbReference type="AlphaFoldDB" id="A0AAD4LXM7"/>